<evidence type="ECO:0000313" key="3">
    <source>
        <dbReference type="EMBL" id="THH29920.1"/>
    </source>
</evidence>
<keyword evidence="4" id="KW-1185">Reference proteome</keyword>
<dbReference type="PANTHER" id="PTHR22946">
    <property type="entry name" value="DIENELACTONE HYDROLASE DOMAIN-CONTAINING PROTEIN-RELATED"/>
    <property type="match status" value="1"/>
</dbReference>
<dbReference type="SUPFAM" id="SSF53474">
    <property type="entry name" value="alpha/beta-Hydrolases"/>
    <property type="match status" value="1"/>
</dbReference>
<dbReference type="Proteomes" id="UP000308730">
    <property type="component" value="Unassembled WGS sequence"/>
</dbReference>
<protein>
    <recommendedName>
        <fullName evidence="2">Serine aminopeptidase S33 domain-containing protein</fullName>
    </recommendedName>
</protein>
<dbReference type="Pfam" id="PF12146">
    <property type="entry name" value="Hydrolase_4"/>
    <property type="match status" value="1"/>
</dbReference>
<dbReference type="SUPFAM" id="SSF51735">
    <property type="entry name" value="NAD(P)-binding Rossmann-fold domains"/>
    <property type="match status" value="1"/>
</dbReference>
<evidence type="ECO:0000313" key="4">
    <source>
        <dbReference type="Proteomes" id="UP000308730"/>
    </source>
</evidence>
<dbReference type="Gene3D" id="3.40.50.1820">
    <property type="entry name" value="alpha/beta hydrolase"/>
    <property type="match status" value="1"/>
</dbReference>
<evidence type="ECO:0000256" key="1">
    <source>
        <dbReference type="ARBA" id="ARBA00022801"/>
    </source>
</evidence>
<dbReference type="EMBL" id="SGPM01000101">
    <property type="protein sequence ID" value="THH29920.1"/>
    <property type="molecule type" value="Genomic_DNA"/>
</dbReference>
<gene>
    <name evidence="3" type="ORF">EUX98_g4265</name>
</gene>
<dbReference type="Gene3D" id="3.40.50.720">
    <property type="entry name" value="NAD(P)-binding Rossmann-like Domain"/>
    <property type="match status" value="1"/>
</dbReference>
<dbReference type="InterPro" id="IPR022742">
    <property type="entry name" value="Hydrolase_4"/>
</dbReference>
<dbReference type="OrthoDB" id="2498029at2759"/>
<reference evidence="3 4" key="1">
    <citation type="submission" date="2019-02" db="EMBL/GenBank/DDBJ databases">
        <title>Genome sequencing of the rare red list fungi Antrodiella citrinella (Flaviporus citrinellus).</title>
        <authorList>
            <person name="Buettner E."/>
            <person name="Kellner H."/>
        </authorList>
    </citation>
    <scope>NUCLEOTIDE SEQUENCE [LARGE SCALE GENOMIC DNA]</scope>
    <source>
        <strain evidence="3 4">DSM 108506</strain>
    </source>
</reference>
<name>A0A4S4N2E5_9APHY</name>
<dbReference type="PANTHER" id="PTHR22946:SF9">
    <property type="entry name" value="POLYKETIDE TRANSFERASE AF380"/>
    <property type="match status" value="1"/>
</dbReference>
<dbReference type="GO" id="GO:0016788">
    <property type="term" value="F:hydrolase activity, acting on ester bonds"/>
    <property type="evidence" value="ECO:0007669"/>
    <property type="project" value="UniProtKB-ARBA"/>
</dbReference>
<sequence length="587" mass="64415">MFSFHRIIAEQDLTPGVTTLVRSEEKAKLLETLGLKAVVGNLNDLELLTSLAEKAHVIFSVADADNYQAILALLRGMKKRHETTGDVSVLIHTSGTGYVKGYIVIPSTIYGRANHKLVQAGISNNQSDQIPKLISVALQRGIAGMTGKGLSVWPDIEIGELSDLYYILLDGILNKNPAVGSGVDGYNFGANSEHQWYDISKGIAVALHELGKVKSDDPTSFEKEELTTYFRYEALGYYLGSNSRCRANHSKAIGWSPKKTSEDMVKSIIPECEFLAMSNLPTSNLKETLTPKSIKVPSATPGWNLDAWQYVPEEKSAPYTVIVMAHGLSGNKTMGLKQFAEFFVKMGYAAVVFDYRRWGSSDGKPRQVLKVNEQLEDYRTVIKYCRQQPVFDPNRIVVWGTSFSGGHAVCLAAERNLNVFAAIGQCPYLGETVAPSYNFTFLKTAGCAILDVIRQSLGFSPLLINATSEPKTVGVMNTHDSKAGMDAIVRNVEGAEYPNTINASSVFELGSYSPKDKAKNIECPTLIVHCLNDSLCLTPGADATATASPHVQYETLDTNHFSIYPGGDMYEENLKLQKEFLQKHVPV</sequence>
<comment type="caution">
    <text evidence="3">The sequence shown here is derived from an EMBL/GenBank/DDBJ whole genome shotgun (WGS) entry which is preliminary data.</text>
</comment>
<feature type="domain" description="Serine aminopeptidase S33" evidence="2">
    <location>
        <begin position="318"/>
        <end position="549"/>
    </location>
</feature>
<evidence type="ECO:0000259" key="2">
    <source>
        <dbReference type="Pfam" id="PF12146"/>
    </source>
</evidence>
<proteinExistence type="predicted"/>
<dbReference type="AlphaFoldDB" id="A0A4S4N2E5"/>
<keyword evidence="1" id="KW-0378">Hydrolase</keyword>
<dbReference type="InterPro" id="IPR050261">
    <property type="entry name" value="FrsA_esterase"/>
</dbReference>
<organism evidence="3 4">
    <name type="scientific">Antrodiella citrinella</name>
    <dbReference type="NCBI Taxonomy" id="2447956"/>
    <lineage>
        <taxon>Eukaryota</taxon>
        <taxon>Fungi</taxon>
        <taxon>Dikarya</taxon>
        <taxon>Basidiomycota</taxon>
        <taxon>Agaricomycotina</taxon>
        <taxon>Agaricomycetes</taxon>
        <taxon>Polyporales</taxon>
        <taxon>Steccherinaceae</taxon>
        <taxon>Antrodiella</taxon>
    </lineage>
</organism>
<dbReference type="InterPro" id="IPR036291">
    <property type="entry name" value="NAD(P)-bd_dom_sf"/>
</dbReference>
<accession>A0A4S4N2E5</accession>
<dbReference type="InterPro" id="IPR029058">
    <property type="entry name" value="AB_hydrolase_fold"/>
</dbReference>